<evidence type="ECO:0000313" key="1">
    <source>
        <dbReference type="EMBL" id="MFC0512674.1"/>
    </source>
</evidence>
<sequence length="173" mass="19635">MIINPKAKLAISIIGLFLLYACANKRPKNVISRIEIASDGGELPFNGRVFAFDSTLNCSFYGGKYFKKRGFFRGRITSEFWENVNKKLANTDFKDAASTDNISTADVPYLEVSISTGSYKKRIVRCTCGKKTPLLNILEWILKNYDQASLTKSNDSIRFETTYQYPLKFPPTR</sequence>
<reference evidence="1 2" key="1">
    <citation type="submission" date="2024-09" db="EMBL/GenBank/DDBJ databases">
        <authorList>
            <person name="Sun Q."/>
            <person name="Mori K."/>
        </authorList>
    </citation>
    <scope>NUCLEOTIDE SEQUENCE [LARGE SCALE GENOMIC DNA]</scope>
    <source>
        <strain evidence="1 2">NCAIM B.02415</strain>
    </source>
</reference>
<keyword evidence="2" id="KW-1185">Reference proteome</keyword>
<protein>
    <recommendedName>
        <fullName evidence="3">Lipoprotein</fullName>
    </recommendedName>
</protein>
<evidence type="ECO:0000313" key="2">
    <source>
        <dbReference type="Proteomes" id="UP001589828"/>
    </source>
</evidence>
<dbReference type="EMBL" id="JBHLTS010000004">
    <property type="protein sequence ID" value="MFC0512674.1"/>
    <property type="molecule type" value="Genomic_DNA"/>
</dbReference>
<dbReference type="Proteomes" id="UP001589828">
    <property type="component" value="Unassembled WGS sequence"/>
</dbReference>
<name>A0ABV6KYX3_9SPHI</name>
<proteinExistence type="predicted"/>
<dbReference type="RefSeq" id="WP_377020551.1">
    <property type="nucleotide sequence ID" value="NZ_JBHLTS010000004.1"/>
</dbReference>
<comment type="caution">
    <text evidence="1">The sequence shown here is derived from an EMBL/GenBank/DDBJ whole genome shotgun (WGS) entry which is preliminary data.</text>
</comment>
<gene>
    <name evidence="1" type="ORF">ACFFGT_00625</name>
</gene>
<accession>A0ABV6KYX3</accession>
<evidence type="ECO:0008006" key="3">
    <source>
        <dbReference type="Google" id="ProtNLM"/>
    </source>
</evidence>
<dbReference type="PROSITE" id="PS51257">
    <property type="entry name" value="PROKAR_LIPOPROTEIN"/>
    <property type="match status" value="1"/>
</dbReference>
<organism evidence="1 2">
    <name type="scientific">Mucilaginibacter angelicae</name>
    <dbReference type="NCBI Taxonomy" id="869718"/>
    <lineage>
        <taxon>Bacteria</taxon>
        <taxon>Pseudomonadati</taxon>
        <taxon>Bacteroidota</taxon>
        <taxon>Sphingobacteriia</taxon>
        <taxon>Sphingobacteriales</taxon>
        <taxon>Sphingobacteriaceae</taxon>
        <taxon>Mucilaginibacter</taxon>
    </lineage>
</organism>